<dbReference type="PANTHER" id="PTHR35740:SF1">
    <property type="entry name" value="OS12G0111700 PROTEIN"/>
    <property type="match status" value="1"/>
</dbReference>
<comment type="caution">
    <text evidence="8">The sequence shown here is derived from an EMBL/GenBank/DDBJ whole genome shotgun (WGS) entry which is preliminary data.</text>
</comment>
<evidence type="ECO:0000313" key="8">
    <source>
        <dbReference type="EMBL" id="KAL3834778.1"/>
    </source>
</evidence>
<reference evidence="8 9" key="1">
    <citation type="submission" date="2024-12" db="EMBL/GenBank/DDBJ databases">
        <title>The unique morphological basis and parallel evolutionary history of personate flowers in Penstemon.</title>
        <authorList>
            <person name="Depatie T.H."/>
            <person name="Wessinger C.A."/>
        </authorList>
    </citation>
    <scope>NUCLEOTIDE SEQUENCE [LARGE SCALE GENOMIC DNA]</scope>
    <source>
        <strain evidence="8">WTNN_2</strain>
        <tissue evidence="8">Leaf</tissue>
    </source>
</reference>
<keyword evidence="2" id="KW-0498">Mitosis</keyword>
<keyword evidence="1" id="KW-0132">Cell division</keyword>
<evidence type="ECO:0000313" key="9">
    <source>
        <dbReference type="Proteomes" id="UP001634393"/>
    </source>
</evidence>
<evidence type="ECO:0000256" key="2">
    <source>
        <dbReference type="ARBA" id="ARBA00022776"/>
    </source>
</evidence>
<proteinExistence type="inferred from homology"/>
<accession>A0ABD3TEH9</accession>
<dbReference type="EMBL" id="JBJXBP010000004">
    <property type="protein sequence ID" value="KAL3834778.1"/>
    <property type="molecule type" value="Genomic_DNA"/>
</dbReference>
<protein>
    <recommendedName>
        <fullName evidence="7">Sororin C-terminal region domain-containing protein</fullName>
    </recommendedName>
</protein>
<evidence type="ECO:0000256" key="4">
    <source>
        <dbReference type="ARBA" id="ARBA00023306"/>
    </source>
</evidence>
<dbReference type="Proteomes" id="UP001634393">
    <property type="component" value="Unassembled WGS sequence"/>
</dbReference>
<keyword evidence="9" id="KW-1185">Reference proteome</keyword>
<gene>
    <name evidence="8" type="ORF">ACJIZ3_009514</name>
</gene>
<sequence length="138" mass="15525">MLTSADLGSNWRQNVEKSNKQLEGVGSLEKTFDKAKGKKTILNCPSPTENTKNDAGGSSCPAMARTKNIHCDFDEAGNTISPKLWANNPRPIIRKTRYSRIESWSVLPVDYVQQQKAYFEEVDAFELPEEEVSEDELD</sequence>
<organism evidence="8 9">
    <name type="scientific">Penstemon smallii</name>
    <dbReference type="NCBI Taxonomy" id="265156"/>
    <lineage>
        <taxon>Eukaryota</taxon>
        <taxon>Viridiplantae</taxon>
        <taxon>Streptophyta</taxon>
        <taxon>Embryophyta</taxon>
        <taxon>Tracheophyta</taxon>
        <taxon>Spermatophyta</taxon>
        <taxon>Magnoliopsida</taxon>
        <taxon>eudicotyledons</taxon>
        <taxon>Gunneridae</taxon>
        <taxon>Pentapetalae</taxon>
        <taxon>asterids</taxon>
        <taxon>lamiids</taxon>
        <taxon>Lamiales</taxon>
        <taxon>Plantaginaceae</taxon>
        <taxon>Cheloneae</taxon>
        <taxon>Penstemon</taxon>
    </lineage>
</organism>
<dbReference type="AlphaFoldDB" id="A0ABD3TEH9"/>
<keyword evidence="4" id="KW-0131">Cell cycle</keyword>
<evidence type="ECO:0000256" key="5">
    <source>
        <dbReference type="ARBA" id="ARBA00093465"/>
    </source>
</evidence>
<evidence type="ECO:0000259" key="7">
    <source>
        <dbReference type="Pfam" id="PF25220"/>
    </source>
</evidence>
<dbReference type="InterPro" id="IPR057337">
    <property type="entry name" value="Sororin_C"/>
</dbReference>
<feature type="domain" description="Sororin C-terminal region" evidence="7">
    <location>
        <begin position="110"/>
        <end position="130"/>
    </location>
</feature>
<feature type="compositionally biased region" description="Polar residues" evidence="6">
    <location>
        <begin position="1"/>
        <end position="13"/>
    </location>
</feature>
<dbReference type="Pfam" id="PF25220">
    <property type="entry name" value="Sororin_C"/>
    <property type="match status" value="1"/>
</dbReference>
<evidence type="ECO:0000256" key="1">
    <source>
        <dbReference type="ARBA" id="ARBA00022618"/>
    </source>
</evidence>
<feature type="region of interest" description="Disordered" evidence="6">
    <location>
        <begin position="1"/>
        <end position="22"/>
    </location>
</feature>
<keyword evidence="3" id="KW-0539">Nucleus</keyword>
<comment type="similarity">
    <text evidence="5">Belongs to the sororin family.</text>
</comment>
<evidence type="ECO:0000256" key="6">
    <source>
        <dbReference type="SAM" id="MobiDB-lite"/>
    </source>
</evidence>
<dbReference type="GO" id="GO:0051301">
    <property type="term" value="P:cell division"/>
    <property type="evidence" value="ECO:0007669"/>
    <property type="project" value="UniProtKB-KW"/>
</dbReference>
<dbReference type="GO" id="GO:0005634">
    <property type="term" value="C:nucleus"/>
    <property type="evidence" value="ECO:0007669"/>
    <property type="project" value="UniProtKB-SubCell"/>
</dbReference>
<dbReference type="PANTHER" id="PTHR35740">
    <property type="entry name" value="OS12G0111700 PROTEIN"/>
    <property type="match status" value="1"/>
</dbReference>
<name>A0ABD3TEH9_9LAMI</name>
<evidence type="ECO:0000256" key="3">
    <source>
        <dbReference type="ARBA" id="ARBA00023242"/>
    </source>
</evidence>
<feature type="region of interest" description="Disordered" evidence="6">
    <location>
        <begin position="39"/>
        <end position="59"/>
    </location>
</feature>